<evidence type="ECO:0000313" key="2">
    <source>
        <dbReference type="EMBL" id="KAK0509697.1"/>
    </source>
</evidence>
<keyword evidence="3" id="KW-1185">Reference proteome</keyword>
<proteinExistence type="predicted"/>
<dbReference type="InterPro" id="IPR032675">
    <property type="entry name" value="LRR_dom_sf"/>
</dbReference>
<dbReference type="Gene3D" id="3.80.10.10">
    <property type="entry name" value="Ribonuclease Inhibitor"/>
    <property type="match status" value="1"/>
</dbReference>
<dbReference type="Proteomes" id="UP001166286">
    <property type="component" value="Unassembled WGS sequence"/>
</dbReference>
<dbReference type="EMBL" id="JAFEKC020000018">
    <property type="protein sequence ID" value="KAK0509697.1"/>
    <property type="molecule type" value="Genomic_DNA"/>
</dbReference>
<gene>
    <name evidence="2" type="ORF">JMJ35_008091</name>
</gene>
<dbReference type="InterPro" id="IPR001810">
    <property type="entry name" value="F-box_dom"/>
</dbReference>
<organism evidence="2 3">
    <name type="scientific">Cladonia borealis</name>
    <dbReference type="NCBI Taxonomy" id="184061"/>
    <lineage>
        <taxon>Eukaryota</taxon>
        <taxon>Fungi</taxon>
        <taxon>Dikarya</taxon>
        <taxon>Ascomycota</taxon>
        <taxon>Pezizomycotina</taxon>
        <taxon>Lecanoromycetes</taxon>
        <taxon>OSLEUM clade</taxon>
        <taxon>Lecanoromycetidae</taxon>
        <taxon>Lecanorales</taxon>
        <taxon>Lecanorineae</taxon>
        <taxon>Cladoniaceae</taxon>
        <taxon>Cladonia</taxon>
    </lineage>
</organism>
<sequence length="463" mass="52663">MASDLSKPTMEVPPEVLGQILAHLEKKELKQVRLVCKQLERSAVPLLFDEVYLSANPAEIEIAQKTVQNFGKSIKTVYLSAVEYEEMKWGKFKSAVGRYDSLEHVRLAYTNYCKLCQEQEAMFRAGTYFGHLCYVLRTVPNAQRLVMTDFEAYYSRSYKPWEKRRLRLWRVGDCPAHCSIQGCACGSLEHLSLMVDPRSLLHGERASTDPWSLVMMGLAATGSQITELALAPLSRGYVPRGGFDNTLQQPFSLQEIFQRFRKLRLGFRVNDGLVEKHIAQTLSAATQLKSLCVILCWDAYNFGKRRCGGPTVFQEILGECQFPQLRSLILDGFGSTEGELVGFLRGSSRLQHLTLTKHHLTEKGRWDSCADSIQVALPSLEHILIHDVTSGASDVGFHGMHDHFYSHRELLGFFFQGKANPFTRAQTRDERTYITFIITDDANRPLEAQLHDELWKASYLKFH</sequence>
<dbReference type="Pfam" id="PF12937">
    <property type="entry name" value="F-box-like"/>
    <property type="match status" value="1"/>
</dbReference>
<protein>
    <recommendedName>
        <fullName evidence="1">F-box domain-containing protein</fullName>
    </recommendedName>
</protein>
<name>A0AA39UZG2_9LECA</name>
<evidence type="ECO:0000313" key="3">
    <source>
        <dbReference type="Proteomes" id="UP001166286"/>
    </source>
</evidence>
<dbReference type="AlphaFoldDB" id="A0AA39UZG2"/>
<dbReference type="PROSITE" id="PS50181">
    <property type="entry name" value="FBOX"/>
    <property type="match status" value="1"/>
</dbReference>
<comment type="caution">
    <text evidence="2">The sequence shown here is derived from an EMBL/GenBank/DDBJ whole genome shotgun (WGS) entry which is preliminary data.</text>
</comment>
<evidence type="ECO:0000259" key="1">
    <source>
        <dbReference type="PROSITE" id="PS50181"/>
    </source>
</evidence>
<reference evidence="2" key="1">
    <citation type="submission" date="2023-03" db="EMBL/GenBank/DDBJ databases">
        <title>Complete genome of Cladonia borealis.</title>
        <authorList>
            <person name="Park H."/>
        </authorList>
    </citation>
    <scope>NUCLEOTIDE SEQUENCE</scope>
    <source>
        <strain evidence="2">ANT050790</strain>
    </source>
</reference>
<dbReference type="InterPro" id="IPR036047">
    <property type="entry name" value="F-box-like_dom_sf"/>
</dbReference>
<dbReference type="SUPFAM" id="SSF52047">
    <property type="entry name" value="RNI-like"/>
    <property type="match status" value="1"/>
</dbReference>
<dbReference type="SUPFAM" id="SSF81383">
    <property type="entry name" value="F-box domain"/>
    <property type="match status" value="1"/>
</dbReference>
<feature type="domain" description="F-box" evidence="1">
    <location>
        <begin position="6"/>
        <end position="55"/>
    </location>
</feature>
<accession>A0AA39UZG2</accession>